<keyword evidence="1 2" id="KW-1015">Disulfide bond</keyword>
<proteinExistence type="predicted"/>
<comment type="caution">
    <text evidence="5">The sequence shown here is derived from an EMBL/GenBank/DDBJ whole genome shotgun (WGS) entry which is preliminary data.</text>
</comment>
<dbReference type="InterPro" id="IPR023415">
    <property type="entry name" value="LDLR_class-A_CS"/>
</dbReference>
<keyword evidence="6" id="KW-1185">Reference proteome</keyword>
<dbReference type="PROSITE" id="PS01209">
    <property type="entry name" value="LDLRA_1"/>
    <property type="match status" value="1"/>
</dbReference>
<protein>
    <recommendedName>
        <fullName evidence="4">WAP domain-containing protein</fullName>
    </recommendedName>
</protein>
<dbReference type="GO" id="GO:0030414">
    <property type="term" value="F:peptidase inhibitor activity"/>
    <property type="evidence" value="ECO:0007669"/>
    <property type="project" value="InterPro"/>
</dbReference>
<evidence type="ECO:0000313" key="5">
    <source>
        <dbReference type="EMBL" id="GBO02509.1"/>
    </source>
</evidence>
<feature type="disulfide bond" evidence="2">
    <location>
        <begin position="64"/>
        <end position="79"/>
    </location>
</feature>
<name>A0A4Y2TPF2_ARAVE</name>
<dbReference type="SUPFAM" id="SSF57424">
    <property type="entry name" value="LDL receptor-like module"/>
    <property type="match status" value="1"/>
</dbReference>
<dbReference type="InterPro" id="IPR008197">
    <property type="entry name" value="WAP_dom"/>
</dbReference>
<dbReference type="EMBL" id="BGPR01030161">
    <property type="protein sequence ID" value="GBO02509.1"/>
    <property type="molecule type" value="Genomic_DNA"/>
</dbReference>
<reference evidence="5 6" key="1">
    <citation type="journal article" date="2019" name="Sci. Rep.">
        <title>Orb-weaving spider Araneus ventricosus genome elucidates the spidroin gene catalogue.</title>
        <authorList>
            <person name="Kono N."/>
            <person name="Nakamura H."/>
            <person name="Ohtoshi R."/>
            <person name="Moran D.A.P."/>
            <person name="Shinohara A."/>
            <person name="Yoshida Y."/>
            <person name="Fujiwara M."/>
            <person name="Mori M."/>
            <person name="Tomita M."/>
            <person name="Arakawa K."/>
        </authorList>
    </citation>
    <scope>NUCLEOTIDE SEQUENCE [LARGE SCALE GENOMIC DNA]</scope>
</reference>
<feature type="domain" description="WAP" evidence="4">
    <location>
        <begin position="83"/>
        <end position="123"/>
    </location>
</feature>
<comment type="caution">
    <text evidence="2">Lacks conserved residue(s) required for the propagation of feature annotation.</text>
</comment>
<evidence type="ECO:0000256" key="3">
    <source>
        <dbReference type="SAM" id="SignalP"/>
    </source>
</evidence>
<dbReference type="OrthoDB" id="6430471at2759"/>
<dbReference type="PROSITE" id="PS50068">
    <property type="entry name" value="LDLRA_2"/>
    <property type="match status" value="1"/>
</dbReference>
<dbReference type="InterPro" id="IPR002172">
    <property type="entry name" value="LDrepeatLR_classA_rpt"/>
</dbReference>
<evidence type="ECO:0000256" key="2">
    <source>
        <dbReference type="PROSITE-ProRule" id="PRU00124"/>
    </source>
</evidence>
<evidence type="ECO:0000256" key="1">
    <source>
        <dbReference type="ARBA" id="ARBA00023157"/>
    </source>
</evidence>
<dbReference type="InterPro" id="IPR036055">
    <property type="entry name" value="LDL_receptor-like_sf"/>
</dbReference>
<dbReference type="SMART" id="SM00192">
    <property type="entry name" value="LDLa"/>
    <property type="match status" value="1"/>
</dbReference>
<evidence type="ECO:0000313" key="6">
    <source>
        <dbReference type="Proteomes" id="UP000499080"/>
    </source>
</evidence>
<dbReference type="Gene3D" id="4.10.400.10">
    <property type="entry name" value="Low-density Lipoprotein Receptor"/>
    <property type="match status" value="1"/>
</dbReference>
<feature type="chain" id="PRO_5021446463" description="WAP domain-containing protein" evidence="3">
    <location>
        <begin position="20"/>
        <end position="148"/>
    </location>
</feature>
<organism evidence="5 6">
    <name type="scientific">Araneus ventricosus</name>
    <name type="common">Orbweaver spider</name>
    <name type="synonym">Epeira ventricosa</name>
    <dbReference type="NCBI Taxonomy" id="182803"/>
    <lineage>
        <taxon>Eukaryota</taxon>
        <taxon>Metazoa</taxon>
        <taxon>Ecdysozoa</taxon>
        <taxon>Arthropoda</taxon>
        <taxon>Chelicerata</taxon>
        <taxon>Arachnida</taxon>
        <taxon>Araneae</taxon>
        <taxon>Araneomorphae</taxon>
        <taxon>Entelegynae</taxon>
        <taxon>Araneoidea</taxon>
        <taxon>Araneidae</taxon>
        <taxon>Araneus</taxon>
    </lineage>
</organism>
<dbReference type="GO" id="GO:0005576">
    <property type="term" value="C:extracellular region"/>
    <property type="evidence" value="ECO:0007669"/>
    <property type="project" value="InterPro"/>
</dbReference>
<dbReference type="Proteomes" id="UP000499080">
    <property type="component" value="Unassembled WGS sequence"/>
</dbReference>
<feature type="signal peptide" evidence="3">
    <location>
        <begin position="1"/>
        <end position="19"/>
    </location>
</feature>
<dbReference type="Pfam" id="PF00095">
    <property type="entry name" value="WAP"/>
    <property type="match status" value="1"/>
</dbReference>
<dbReference type="Pfam" id="PF00057">
    <property type="entry name" value="Ldl_recept_a"/>
    <property type="match status" value="1"/>
</dbReference>
<evidence type="ECO:0000259" key="4">
    <source>
        <dbReference type="Pfam" id="PF00095"/>
    </source>
</evidence>
<dbReference type="AlphaFoldDB" id="A0A4Y2TPF2"/>
<gene>
    <name evidence="5" type="ORF">AVEN_43959_1</name>
</gene>
<accession>A0A4Y2TPF2</accession>
<dbReference type="CDD" id="cd00112">
    <property type="entry name" value="LDLa"/>
    <property type="match status" value="1"/>
</dbReference>
<sequence>MHEITTLTVFLSAIAVLSAISIAEFRRWQSLKKNPENGTRVFCNIFEEFKCHDYSKCVSKYQLCDGNKDCDDGSDEASCDGENCPGRPPIRCFHGIDKCHSSAECPADMLCCAESCGNTCRDPVPYPTDGTKVDRGDLRKMMFDDLKI</sequence>
<keyword evidence="3" id="KW-0732">Signal</keyword>